<dbReference type="InterPro" id="IPR025447">
    <property type="entry name" value="DUF4192"/>
</dbReference>
<gene>
    <name evidence="1" type="ORF">Afil01_52940</name>
</gene>
<accession>A0A9W6SQT6</accession>
<reference evidence="1" key="1">
    <citation type="submission" date="2023-03" db="EMBL/GenBank/DDBJ databases">
        <title>Actinorhabdospora filicis NBRC 111898.</title>
        <authorList>
            <person name="Ichikawa N."/>
            <person name="Sato H."/>
            <person name="Tonouchi N."/>
        </authorList>
    </citation>
    <scope>NUCLEOTIDE SEQUENCE</scope>
    <source>
        <strain evidence="1">NBRC 111898</strain>
    </source>
</reference>
<proteinExistence type="predicted"/>
<protein>
    <recommendedName>
        <fullName evidence="3">DUF4192 domain-containing protein</fullName>
    </recommendedName>
</protein>
<organism evidence="1 2">
    <name type="scientific">Actinorhabdospora filicis</name>
    <dbReference type="NCBI Taxonomy" id="1785913"/>
    <lineage>
        <taxon>Bacteria</taxon>
        <taxon>Bacillati</taxon>
        <taxon>Actinomycetota</taxon>
        <taxon>Actinomycetes</taxon>
        <taxon>Micromonosporales</taxon>
        <taxon>Micromonosporaceae</taxon>
        <taxon>Actinorhabdospora</taxon>
    </lineage>
</organism>
<dbReference type="Proteomes" id="UP001165079">
    <property type="component" value="Unassembled WGS sequence"/>
</dbReference>
<dbReference type="EMBL" id="BSTX01000004">
    <property type="protein sequence ID" value="GLZ80487.1"/>
    <property type="molecule type" value="Genomic_DNA"/>
</dbReference>
<evidence type="ECO:0000313" key="1">
    <source>
        <dbReference type="EMBL" id="GLZ80487.1"/>
    </source>
</evidence>
<dbReference type="RefSeq" id="WP_285665667.1">
    <property type="nucleotide sequence ID" value="NZ_BSTX01000004.1"/>
</dbReference>
<sequence length="342" mass="36801">MAITSTPAESIRLGSSEDLLAAAPYLLGYHPADSMAFLGLTSGAVTVSGRYDLSTPECEGDPAPIVATLLRHGVDSALLIGYGPPERVTADMDRLRGALAAADVPVREALRVTGGRYWSYLCGDVGCCPCDGTPFDLSTARVAAAMTFAGLQTYPTREELAATIASDHTDAVRDATGRALGRFTALIHGDPGDWDRWRDEGLALLHRTVTAARDDDALPGDEDIAALSVLLTHDRVRDEAWALVDEHGPHTQLRLWSLVTRRADPDFAVVPALLLAFAAWRLGNGALARIAVERALTLAPEHRLALMLAQVLDRGDSPVSLPPVTREWIASYYEEETRAEPE</sequence>
<evidence type="ECO:0008006" key="3">
    <source>
        <dbReference type="Google" id="ProtNLM"/>
    </source>
</evidence>
<dbReference type="AlphaFoldDB" id="A0A9W6SQT6"/>
<evidence type="ECO:0000313" key="2">
    <source>
        <dbReference type="Proteomes" id="UP001165079"/>
    </source>
</evidence>
<name>A0A9W6SQT6_9ACTN</name>
<dbReference type="Pfam" id="PF13830">
    <property type="entry name" value="DUF4192"/>
    <property type="match status" value="1"/>
</dbReference>
<keyword evidence="2" id="KW-1185">Reference proteome</keyword>
<comment type="caution">
    <text evidence="1">The sequence shown here is derived from an EMBL/GenBank/DDBJ whole genome shotgun (WGS) entry which is preliminary data.</text>
</comment>